<proteinExistence type="inferred from homology"/>
<organism evidence="6 7">
    <name type="scientific">Xanthomonas campestris pv. campestris (strain 8004)</name>
    <dbReference type="NCBI Taxonomy" id="314565"/>
    <lineage>
        <taxon>Bacteria</taxon>
        <taxon>Pseudomonadati</taxon>
        <taxon>Pseudomonadota</taxon>
        <taxon>Gammaproteobacteria</taxon>
        <taxon>Lysobacterales</taxon>
        <taxon>Lysobacteraceae</taxon>
        <taxon>Xanthomonas</taxon>
    </lineage>
</organism>
<evidence type="ECO:0000313" key="6">
    <source>
        <dbReference type="EMBL" id="AAY50417.1"/>
    </source>
</evidence>
<comment type="similarity">
    <text evidence="1">Belongs to the glycosyl hydrolase 30 family.</text>
</comment>
<keyword evidence="3 6" id="KW-0378">Hydrolase</keyword>
<dbReference type="SUPFAM" id="SSF51445">
    <property type="entry name" value="(Trans)glycosidases"/>
    <property type="match status" value="1"/>
</dbReference>
<dbReference type="Gene3D" id="2.60.40.1180">
    <property type="entry name" value="Golgi alpha-mannosidase II"/>
    <property type="match status" value="1"/>
</dbReference>
<sequence>MKPSVLLRAVVPLIGLCLTATAAAQTVTVNPNQTYQTVRGFGGMNGAGWINNLTPAQVDLAYGSGNGQIGLSILRMRIDPSSSGWSLQVPTAARVRALGGILFATPWSPPAYMKSNKSLVKGGKLLSTSYAAYTTHLLDFANYLSARNAPLYAISLQNEPDWHPDYESADWNGSDFVNYLNAEGGKFGALKVIVGESVGFTFSITDPVLNNAKASQATSIVAGHLYGAQPKDYALARSKGKQVWMTEHYTDTSDGNAWPSALGVASELHQSMVANYNAYIWWYIRRSYGLISEGGSVSKRGYVMSQFARFVRPGSVRIGATEHPYADVSTTAYRTPDNKIVVVAVNTGTAHQRLDLTVPAGAATQFVKYTTSSSLNAGYAGAYTVSGGKTSLYIDPQSIATLVGQ</sequence>
<evidence type="ECO:0000256" key="2">
    <source>
        <dbReference type="ARBA" id="ARBA00022729"/>
    </source>
</evidence>
<feature type="domain" description="Glycosyl hydrolase family 30 beta sandwich" evidence="5">
    <location>
        <begin position="314"/>
        <end position="402"/>
    </location>
</feature>
<dbReference type="Proteomes" id="UP000000420">
    <property type="component" value="Chromosome"/>
</dbReference>
<keyword evidence="6" id="KW-0624">Polysaccharide degradation</keyword>
<evidence type="ECO:0000259" key="5">
    <source>
        <dbReference type="Pfam" id="PF17189"/>
    </source>
</evidence>
<dbReference type="GO" id="GO:0016020">
    <property type="term" value="C:membrane"/>
    <property type="evidence" value="ECO:0007669"/>
    <property type="project" value="GOC"/>
</dbReference>
<protein>
    <submittedName>
        <fullName evidence="6">Xylanase</fullName>
    </submittedName>
</protein>
<dbReference type="EMBL" id="CP000050">
    <property type="protein sequence ID" value="AAY50417.1"/>
    <property type="molecule type" value="Genomic_DNA"/>
</dbReference>
<dbReference type="KEGG" id="xcb:XC_3373"/>
<dbReference type="InterPro" id="IPR013780">
    <property type="entry name" value="Glyco_hydro_b"/>
</dbReference>
<feature type="signal peptide" evidence="4">
    <location>
        <begin position="1"/>
        <end position="22"/>
    </location>
</feature>
<dbReference type="InterPro" id="IPR017853">
    <property type="entry name" value="GH"/>
</dbReference>
<dbReference type="GO" id="GO:0004348">
    <property type="term" value="F:glucosylceramidase activity"/>
    <property type="evidence" value="ECO:0007669"/>
    <property type="project" value="InterPro"/>
</dbReference>
<evidence type="ECO:0000256" key="1">
    <source>
        <dbReference type="ARBA" id="ARBA00005382"/>
    </source>
</evidence>
<dbReference type="HOGENOM" id="CLU_022864_2_0_6"/>
<dbReference type="Gene3D" id="3.20.20.80">
    <property type="entry name" value="Glycosidases"/>
    <property type="match status" value="1"/>
</dbReference>
<keyword evidence="6" id="KW-0858">Xylan degradation</keyword>
<feature type="chain" id="PRO_5002601038" evidence="4">
    <location>
        <begin position="23"/>
        <end position="405"/>
    </location>
</feature>
<dbReference type="Pfam" id="PF17189">
    <property type="entry name" value="Glyco_hydro_30C"/>
    <property type="match status" value="1"/>
</dbReference>
<dbReference type="AlphaFoldDB" id="A0A0H2XAH9"/>
<evidence type="ECO:0000256" key="4">
    <source>
        <dbReference type="SAM" id="SignalP"/>
    </source>
</evidence>
<dbReference type="GO" id="GO:0006665">
    <property type="term" value="P:sphingolipid metabolic process"/>
    <property type="evidence" value="ECO:0007669"/>
    <property type="project" value="InterPro"/>
</dbReference>
<accession>A0A0H2XAH9</accession>
<dbReference type="FunFam" id="2.60.40.1180:FF:000068">
    <property type="entry name" value="Glucuronoxylanase XynC"/>
    <property type="match status" value="1"/>
</dbReference>
<dbReference type="RefSeq" id="WP_011036093.1">
    <property type="nucleotide sequence ID" value="NC_007086.1"/>
</dbReference>
<evidence type="ECO:0000313" key="7">
    <source>
        <dbReference type="Proteomes" id="UP000000420"/>
    </source>
</evidence>
<keyword evidence="6" id="KW-0326">Glycosidase</keyword>
<keyword evidence="6" id="KW-0119">Carbohydrate metabolism</keyword>
<gene>
    <name evidence="6" type="ordered locus">XC_3373</name>
</gene>
<dbReference type="GO" id="GO:0045493">
    <property type="term" value="P:xylan catabolic process"/>
    <property type="evidence" value="ECO:0007669"/>
    <property type="project" value="UniProtKB-KW"/>
</dbReference>
<dbReference type="PANTHER" id="PTHR11069">
    <property type="entry name" value="GLUCOSYLCERAMIDASE"/>
    <property type="match status" value="1"/>
</dbReference>
<dbReference type="SUPFAM" id="SSF51011">
    <property type="entry name" value="Glycosyl hydrolase domain"/>
    <property type="match status" value="1"/>
</dbReference>
<name>A0A0H2XAH9_XANC8</name>
<dbReference type="InterPro" id="IPR001139">
    <property type="entry name" value="Glyco_hydro_30"/>
</dbReference>
<reference evidence="6 7" key="1">
    <citation type="journal article" date="2005" name="Genome Res.">
        <title>Comparative and functional genomic analyses of the pathogenicity of phytopathogen Xanthomonas campestris pv. campestris.</title>
        <authorList>
            <person name="Qian W."/>
            <person name="Jia Y."/>
            <person name="Ren S.X."/>
            <person name="He Y.Q."/>
            <person name="Feng J.X."/>
            <person name="Lu L.F."/>
            <person name="Sun Q."/>
            <person name="Ying G."/>
            <person name="Tang D.J."/>
            <person name="Tang H."/>
            <person name="Wu W."/>
            <person name="Hao P."/>
            <person name="Wang L."/>
            <person name="Jiang B.L."/>
            <person name="Zeng S."/>
            <person name="Gu W.Y."/>
            <person name="Lu G."/>
            <person name="Rong L."/>
            <person name="Tian Y."/>
            <person name="Yao Z."/>
            <person name="Fu G."/>
            <person name="Chen B."/>
            <person name="Fang R."/>
            <person name="Qiang B."/>
            <person name="Chen Z."/>
            <person name="Zhao G.P."/>
            <person name="Tang J.L."/>
            <person name="He C."/>
        </authorList>
    </citation>
    <scope>NUCLEOTIDE SEQUENCE [LARGE SCALE GENOMIC DNA]</scope>
    <source>
        <strain evidence="6 7">8004</strain>
    </source>
</reference>
<dbReference type="PANTHER" id="PTHR11069:SF38">
    <property type="entry name" value="GLUCURONOXYLANASE XYNC"/>
    <property type="match status" value="1"/>
</dbReference>
<dbReference type="InterPro" id="IPR033452">
    <property type="entry name" value="GH30_C"/>
</dbReference>
<evidence type="ECO:0000256" key="3">
    <source>
        <dbReference type="ARBA" id="ARBA00022801"/>
    </source>
</evidence>
<keyword evidence="2 4" id="KW-0732">Signal</keyword>